<name>A0A9K3PPY1_9STRA</name>
<reference evidence="2" key="1">
    <citation type="journal article" date="2021" name="Sci. Rep.">
        <title>Diploid genomic architecture of Nitzschia inconspicua, an elite biomass production diatom.</title>
        <authorList>
            <person name="Oliver A."/>
            <person name="Podell S."/>
            <person name="Pinowska A."/>
            <person name="Traller J.C."/>
            <person name="Smith S.R."/>
            <person name="McClure R."/>
            <person name="Beliaev A."/>
            <person name="Bohutskyi P."/>
            <person name="Hill E.A."/>
            <person name="Rabines A."/>
            <person name="Zheng H."/>
            <person name="Allen L.Z."/>
            <person name="Kuo A."/>
            <person name="Grigoriev I.V."/>
            <person name="Allen A.E."/>
            <person name="Hazlebeck D."/>
            <person name="Allen E.E."/>
        </authorList>
    </citation>
    <scope>NUCLEOTIDE SEQUENCE</scope>
    <source>
        <strain evidence="2">Hildebrandi</strain>
    </source>
</reference>
<evidence type="ECO:0000256" key="1">
    <source>
        <dbReference type="SAM" id="MobiDB-lite"/>
    </source>
</evidence>
<dbReference type="AlphaFoldDB" id="A0A9K3PPY1"/>
<dbReference type="Proteomes" id="UP000693970">
    <property type="component" value="Unassembled WGS sequence"/>
</dbReference>
<proteinExistence type="predicted"/>
<keyword evidence="3" id="KW-1185">Reference proteome</keyword>
<protein>
    <submittedName>
        <fullName evidence="2">Uncharacterized protein</fullName>
    </submittedName>
</protein>
<comment type="caution">
    <text evidence="2">The sequence shown here is derived from an EMBL/GenBank/DDBJ whole genome shotgun (WGS) entry which is preliminary data.</text>
</comment>
<evidence type="ECO:0000313" key="3">
    <source>
        <dbReference type="Proteomes" id="UP000693970"/>
    </source>
</evidence>
<organism evidence="2 3">
    <name type="scientific">Nitzschia inconspicua</name>
    <dbReference type="NCBI Taxonomy" id="303405"/>
    <lineage>
        <taxon>Eukaryota</taxon>
        <taxon>Sar</taxon>
        <taxon>Stramenopiles</taxon>
        <taxon>Ochrophyta</taxon>
        <taxon>Bacillariophyta</taxon>
        <taxon>Bacillariophyceae</taxon>
        <taxon>Bacillariophycidae</taxon>
        <taxon>Bacillariales</taxon>
        <taxon>Bacillariaceae</taxon>
        <taxon>Nitzschia</taxon>
    </lineage>
</organism>
<gene>
    <name evidence="2" type="ORF">IV203_008967</name>
</gene>
<feature type="region of interest" description="Disordered" evidence="1">
    <location>
        <begin position="1"/>
        <end position="47"/>
    </location>
</feature>
<evidence type="ECO:0000313" key="2">
    <source>
        <dbReference type="EMBL" id="KAG7352919.1"/>
    </source>
</evidence>
<accession>A0A9K3PPY1</accession>
<reference evidence="2" key="2">
    <citation type="submission" date="2021-04" db="EMBL/GenBank/DDBJ databases">
        <authorList>
            <person name="Podell S."/>
        </authorList>
    </citation>
    <scope>NUCLEOTIDE SEQUENCE</scope>
    <source>
        <strain evidence="2">Hildebrandi</strain>
    </source>
</reference>
<feature type="compositionally biased region" description="Basic and acidic residues" evidence="1">
    <location>
        <begin position="30"/>
        <end position="43"/>
    </location>
</feature>
<dbReference type="EMBL" id="JAGRRH010000017">
    <property type="protein sequence ID" value="KAG7352919.1"/>
    <property type="molecule type" value="Genomic_DNA"/>
</dbReference>
<sequence length="158" mass="17976">MAKRLNQKQIESTLYMPSMYDTGDEDEEGTDQRDERSPNERNQKLLRSPRFALQRCLAWSQDEDLNEERVPGEVHDDYDVENENGAHLRLLPQYSESSIGMVKSFGSFQSAVVDAASSIDLHVNAITNNGIRPVHWEEQVTVDKNLDSFLFSKKAVTG</sequence>